<dbReference type="RefSeq" id="WP_187468297.1">
    <property type="nucleotide sequence ID" value="NZ_JACSIT010000152.1"/>
</dbReference>
<reference evidence="2" key="1">
    <citation type="submission" date="2020-08" db="EMBL/GenBank/DDBJ databases">
        <title>Lewinella bacteria from marine environments.</title>
        <authorList>
            <person name="Zhong Y."/>
        </authorList>
    </citation>
    <scope>NUCLEOTIDE SEQUENCE</scope>
    <source>
        <strain evidence="2">KCTC 42187</strain>
    </source>
</reference>
<dbReference type="Proteomes" id="UP000650081">
    <property type="component" value="Unassembled WGS sequence"/>
</dbReference>
<organism evidence="2 3">
    <name type="scientific">Neolewinella lacunae</name>
    <dbReference type="NCBI Taxonomy" id="1517758"/>
    <lineage>
        <taxon>Bacteria</taxon>
        <taxon>Pseudomonadati</taxon>
        <taxon>Bacteroidota</taxon>
        <taxon>Saprospiria</taxon>
        <taxon>Saprospirales</taxon>
        <taxon>Lewinellaceae</taxon>
        <taxon>Neolewinella</taxon>
    </lineage>
</organism>
<evidence type="ECO:0000313" key="3">
    <source>
        <dbReference type="Proteomes" id="UP000650081"/>
    </source>
</evidence>
<name>A0A923PLK5_9BACT</name>
<gene>
    <name evidence="2" type="ORF">H9S92_19095</name>
</gene>
<proteinExistence type="predicted"/>
<keyword evidence="1" id="KW-0472">Membrane</keyword>
<keyword evidence="1" id="KW-1133">Transmembrane helix</keyword>
<evidence type="ECO:0000313" key="2">
    <source>
        <dbReference type="EMBL" id="MBC6996285.1"/>
    </source>
</evidence>
<comment type="caution">
    <text evidence="2">The sequence shown here is derived from an EMBL/GenBank/DDBJ whole genome shotgun (WGS) entry which is preliminary data.</text>
</comment>
<protein>
    <submittedName>
        <fullName evidence="2">Uncharacterized protein</fullName>
    </submittedName>
</protein>
<feature type="transmembrane region" description="Helical" evidence="1">
    <location>
        <begin position="29"/>
        <end position="46"/>
    </location>
</feature>
<evidence type="ECO:0000256" key="1">
    <source>
        <dbReference type="SAM" id="Phobius"/>
    </source>
</evidence>
<sequence length="172" mass="19591">MVTDPRIFQHPGLAPLWQSLEKERRQQQYAAMALLLLGLATVVVGIVSRSLWWPLLGSTTATGALWWLYRTLSEQPLAAWHQQLREEPESVVWVYGMVTERMPFGLKTTAVGTLHLVEADGTLNTFAMSPAELKLVTKTLNRVLPHADFGYTEERELRYRGELTNFRGRQVL</sequence>
<accession>A0A923PLK5</accession>
<keyword evidence="1" id="KW-0812">Transmembrane</keyword>
<dbReference type="AlphaFoldDB" id="A0A923PLK5"/>
<keyword evidence="3" id="KW-1185">Reference proteome</keyword>
<dbReference type="EMBL" id="JACSIT010000152">
    <property type="protein sequence ID" value="MBC6996285.1"/>
    <property type="molecule type" value="Genomic_DNA"/>
</dbReference>